<dbReference type="Pfam" id="PF05117">
    <property type="entry name" value="DUF695"/>
    <property type="match status" value="1"/>
</dbReference>
<keyword evidence="3" id="KW-1185">Reference proteome</keyword>
<name>A0AAX1NAC5_9BACT</name>
<evidence type="ECO:0000259" key="1">
    <source>
        <dbReference type="Pfam" id="PF05117"/>
    </source>
</evidence>
<reference evidence="2 3" key="1">
    <citation type="submission" date="2021-05" db="EMBL/GenBank/DDBJ databases">
        <title>Comparative genomic studies on the polysaccharide-degrading batcterial strains of the Flammeovirga genus.</title>
        <authorList>
            <person name="Zewei F."/>
            <person name="Zheng Z."/>
            <person name="Yu L."/>
            <person name="Ruyue G."/>
            <person name="Yanhong M."/>
            <person name="Yuanyuan C."/>
            <person name="Jingyan G."/>
            <person name="Wenjun H."/>
        </authorList>
    </citation>
    <scope>NUCLEOTIDE SEQUENCE [LARGE SCALE GENOMIC DNA]</scope>
    <source>
        <strain evidence="2 3">NBRC:100898</strain>
    </source>
</reference>
<evidence type="ECO:0000313" key="3">
    <source>
        <dbReference type="Proteomes" id="UP000678679"/>
    </source>
</evidence>
<dbReference type="EMBL" id="CP076133">
    <property type="protein sequence ID" value="QWG04405.1"/>
    <property type="molecule type" value="Genomic_DNA"/>
</dbReference>
<dbReference type="RefSeq" id="WP_169663868.1">
    <property type="nucleotide sequence ID" value="NZ_CP076133.1"/>
</dbReference>
<dbReference type="KEGG" id="fya:KMW28_26280"/>
<dbReference type="AlphaFoldDB" id="A0AAX1NAC5"/>
<accession>A0AAX1NAC5</accession>
<feature type="domain" description="DUF695" evidence="1">
    <location>
        <begin position="27"/>
        <end position="158"/>
    </location>
</feature>
<gene>
    <name evidence="2" type="ORF">KMW28_26280</name>
</gene>
<dbReference type="Proteomes" id="UP000678679">
    <property type="component" value="Chromosome 2"/>
</dbReference>
<organism evidence="2 3">
    <name type="scientific">Flammeovirga yaeyamensis</name>
    <dbReference type="NCBI Taxonomy" id="367791"/>
    <lineage>
        <taxon>Bacteria</taxon>
        <taxon>Pseudomonadati</taxon>
        <taxon>Bacteroidota</taxon>
        <taxon>Cytophagia</taxon>
        <taxon>Cytophagales</taxon>
        <taxon>Flammeovirgaceae</taxon>
        <taxon>Flammeovirga</taxon>
    </lineage>
</organism>
<evidence type="ECO:0000313" key="2">
    <source>
        <dbReference type="EMBL" id="QWG04405.1"/>
    </source>
</evidence>
<protein>
    <submittedName>
        <fullName evidence="2">DUF695 domain-containing protein</fullName>
    </submittedName>
</protein>
<proteinExistence type="predicted"/>
<dbReference type="InterPro" id="IPR016097">
    <property type="entry name" value="DUF695"/>
</dbReference>
<sequence>MGLMNFIFGKPKKQATTTKTTYVYQADWESYFLIGTNPEKGIYVDLGLKKVAPLLHQENMLKISIEMLSPKANGLASQRENETLFEIEESLSEELWQLYDITYAGRLTENGERHFYFYVDTYFRIEERINEIMSEYGNYNYSTEIQNDPLWRNYFGILFPTDQQYSIILNKRLNDAISKLDSLIKL</sequence>